<comment type="caution">
    <text evidence="1">The sequence shown here is derived from an EMBL/GenBank/DDBJ whole genome shotgun (WGS) entry which is preliminary data.</text>
</comment>
<dbReference type="Proteomes" id="UP000176998">
    <property type="component" value="Unassembled WGS sequence"/>
</dbReference>
<gene>
    <name evidence="1" type="ORF">CORC01_11039</name>
</gene>
<proteinExistence type="predicted"/>
<name>A0A1G4AWZ1_9PEZI</name>
<dbReference type="AlphaFoldDB" id="A0A1G4AWZ1"/>
<evidence type="ECO:0000313" key="1">
    <source>
        <dbReference type="EMBL" id="OHE93636.1"/>
    </source>
</evidence>
<dbReference type="RefSeq" id="XP_022470801.1">
    <property type="nucleotide sequence ID" value="XM_022622666.1"/>
</dbReference>
<organism evidence="1 2">
    <name type="scientific">Colletotrichum orchidophilum</name>
    <dbReference type="NCBI Taxonomy" id="1209926"/>
    <lineage>
        <taxon>Eukaryota</taxon>
        <taxon>Fungi</taxon>
        <taxon>Dikarya</taxon>
        <taxon>Ascomycota</taxon>
        <taxon>Pezizomycotina</taxon>
        <taxon>Sordariomycetes</taxon>
        <taxon>Hypocreomycetidae</taxon>
        <taxon>Glomerellales</taxon>
        <taxon>Glomerellaceae</taxon>
        <taxon>Colletotrichum</taxon>
    </lineage>
</organism>
<dbReference type="GeneID" id="34564176"/>
<protein>
    <submittedName>
        <fullName evidence="1">Uncharacterized protein</fullName>
    </submittedName>
</protein>
<keyword evidence="2" id="KW-1185">Reference proteome</keyword>
<reference evidence="1 2" key="1">
    <citation type="submission" date="2016-09" db="EMBL/GenBank/DDBJ databases">
        <authorList>
            <person name="Capua I."/>
            <person name="De Benedictis P."/>
            <person name="Joannis T."/>
            <person name="Lombin L.H."/>
            <person name="Cattoli G."/>
        </authorList>
    </citation>
    <scope>NUCLEOTIDE SEQUENCE [LARGE SCALE GENOMIC DNA]</scope>
    <source>
        <strain evidence="1 2">IMI 309357</strain>
    </source>
</reference>
<accession>A0A1G4AWZ1</accession>
<evidence type="ECO:0000313" key="2">
    <source>
        <dbReference type="Proteomes" id="UP000176998"/>
    </source>
</evidence>
<sequence length="73" mass="8134">MCGLESECVETCHLHLMPRQLMHHLVQVANTSTITVRVLAPRPWFVYIHTRPGIVRPSSYPGLPPSPVSSSTI</sequence>
<dbReference type="EMBL" id="MJBS01000115">
    <property type="protein sequence ID" value="OHE93636.1"/>
    <property type="molecule type" value="Genomic_DNA"/>
</dbReference>